<dbReference type="GO" id="GO:0002188">
    <property type="term" value="P:translation reinitiation"/>
    <property type="evidence" value="ECO:0007669"/>
    <property type="project" value="TreeGrafter"/>
</dbReference>
<keyword evidence="5" id="KW-0396">Initiation factor</keyword>
<comment type="caution">
    <text evidence="5">The sequence shown here is derived from an EMBL/GenBank/DDBJ whole genome shotgun (WGS) entry which is preliminary data.</text>
</comment>
<dbReference type="SUPFAM" id="SSF55159">
    <property type="entry name" value="eIF1-like"/>
    <property type="match status" value="1"/>
</dbReference>
<evidence type="ECO:0000313" key="6">
    <source>
        <dbReference type="Proteomes" id="UP000245014"/>
    </source>
</evidence>
<dbReference type="Proteomes" id="UP000245014">
    <property type="component" value="Unassembled WGS sequence"/>
</dbReference>
<accession>A0A2U2C3C5</accession>
<keyword evidence="2" id="KW-0810">Translation regulation</keyword>
<evidence type="ECO:0000256" key="2">
    <source>
        <dbReference type="ARBA" id="ARBA00022845"/>
    </source>
</evidence>
<evidence type="ECO:0000313" key="5">
    <source>
        <dbReference type="EMBL" id="PWE23473.1"/>
    </source>
</evidence>
<dbReference type="PANTHER" id="PTHR12789:SF0">
    <property type="entry name" value="DENSITY-REGULATED PROTEIN"/>
    <property type="match status" value="1"/>
</dbReference>
<evidence type="ECO:0000256" key="3">
    <source>
        <dbReference type="ARBA" id="ARBA00022917"/>
    </source>
</evidence>
<evidence type="ECO:0000256" key="1">
    <source>
        <dbReference type="ARBA" id="ARBA00005422"/>
    </source>
</evidence>
<dbReference type="InterPro" id="IPR050318">
    <property type="entry name" value="DENR/SUI1_TIF"/>
</dbReference>
<dbReference type="GO" id="GO:0003729">
    <property type="term" value="F:mRNA binding"/>
    <property type="evidence" value="ECO:0007669"/>
    <property type="project" value="TreeGrafter"/>
</dbReference>
<dbReference type="GO" id="GO:0001731">
    <property type="term" value="P:formation of translation preinitiation complex"/>
    <property type="evidence" value="ECO:0007669"/>
    <property type="project" value="TreeGrafter"/>
</dbReference>
<keyword evidence="3" id="KW-0648">Protein biosynthesis</keyword>
<dbReference type="GO" id="GO:0003743">
    <property type="term" value="F:translation initiation factor activity"/>
    <property type="evidence" value="ECO:0007669"/>
    <property type="project" value="UniProtKB-KW"/>
</dbReference>
<protein>
    <submittedName>
        <fullName evidence="5">Translation initiation factor SUI1</fullName>
    </submittedName>
</protein>
<dbReference type="InterPro" id="IPR001950">
    <property type="entry name" value="SUI1"/>
</dbReference>
<dbReference type="GO" id="GO:0006417">
    <property type="term" value="P:regulation of translation"/>
    <property type="evidence" value="ECO:0007669"/>
    <property type="project" value="UniProtKB-KW"/>
</dbReference>
<dbReference type="PROSITE" id="PS50296">
    <property type="entry name" value="SUI1"/>
    <property type="match status" value="1"/>
</dbReference>
<organism evidence="5 6">
    <name type="scientific">Aliarcobacter skirrowii</name>
    <dbReference type="NCBI Taxonomy" id="28200"/>
    <lineage>
        <taxon>Bacteria</taxon>
        <taxon>Pseudomonadati</taxon>
        <taxon>Campylobacterota</taxon>
        <taxon>Epsilonproteobacteria</taxon>
        <taxon>Campylobacterales</taxon>
        <taxon>Arcobacteraceae</taxon>
        <taxon>Aliarcobacter</taxon>
    </lineage>
</organism>
<dbReference type="Gene3D" id="3.30.780.10">
    <property type="entry name" value="SUI1-like domain"/>
    <property type="match status" value="1"/>
</dbReference>
<gene>
    <name evidence="5" type="ORF">DF188_02000</name>
</gene>
<dbReference type="Pfam" id="PF01253">
    <property type="entry name" value="SUI1"/>
    <property type="match status" value="1"/>
</dbReference>
<dbReference type="PIRSF" id="PIRSF037511">
    <property type="entry name" value="Transl_init_SUI1_pro"/>
    <property type="match status" value="1"/>
</dbReference>
<reference evidence="5 6" key="1">
    <citation type="submission" date="2018-05" db="EMBL/GenBank/DDBJ databases">
        <title>Antimicrobial susceptibility testing and genomic analysis of Arcobacter skirrowii strains and one Arcobacter butzleri isolated from German poultry farms.</title>
        <authorList>
            <person name="Haenel I."/>
            <person name="Hotzel H."/>
            <person name="Tomaso H."/>
            <person name="Busch A."/>
        </authorList>
    </citation>
    <scope>NUCLEOTIDE SEQUENCE [LARGE SCALE GENOMIC DNA]</scope>
    <source>
        <strain evidence="6">v</strain>
    </source>
</reference>
<dbReference type="InterPro" id="IPR036877">
    <property type="entry name" value="SUI1_dom_sf"/>
</dbReference>
<dbReference type="CDD" id="cd11567">
    <property type="entry name" value="YciH_like"/>
    <property type="match status" value="1"/>
</dbReference>
<feature type="domain" description="SUI1" evidence="4">
    <location>
        <begin position="50"/>
        <end position="110"/>
    </location>
</feature>
<sequence length="115" mass="12832">MGIVEKLTLGLGAKLDGNILDTKKEDKKVSKKSSKTILPKVQHQLVFGFEKRNGKPVTTVGKFQIEDERIKEILKLLKTNLACGGSIKGETIEIQGDLKDKIRVILVDNGWKFKN</sequence>
<dbReference type="RefSeq" id="WP_109065871.1">
    <property type="nucleotide sequence ID" value="NZ_JAUQUD010000001.1"/>
</dbReference>
<dbReference type="AlphaFoldDB" id="A0A2U2C3C5"/>
<evidence type="ECO:0000259" key="4">
    <source>
        <dbReference type="PROSITE" id="PS50296"/>
    </source>
</evidence>
<dbReference type="STRING" id="28200.GCA_001572935_01578"/>
<comment type="similarity">
    <text evidence="1">Belongs to the SUI1 family.</text>
</comment>
<dbReference type="PANTHER" id="PTHR12789">
    <property type="entry name" value="DENSITY-REGULATED PROTEIN HOMOLOG"/>
    <property type="match status" value="1"/>
</dbReference>
<dbReference type="InterPro" id="IPR005872">
    <property type="entry name" value="SUI1_arc_bac"/>
</dbReference>
<name>A0A2U2C3C5_9BACT</name>
<dbReference type="EMBL" id="QEYI01000001">
    <property type="protein sequence ID" value="PWE23473.1"/>
    <property type="molecule type" value="Genomic_DNA"/>
</dbReference>
<proteinExistence type="inferred from homology"/>